<dbReference type="RefSeq" id="WP_212190254.1">
    <property type="nucleotide sequence ID" value="NZ_JAGTAR010000013.1"/>
</dbReference>
<evidence type="ECO:0000256" key="1">
    <source>
        <dbReference type="ARBA" id="ARBA00001966"/>
    </source>
</evidence>
<reference evidence="9" key="2">
    <citation type="submission" date="2021-04" db="EMBL/GenBank/DDBJ databases">
        <authorList>
            <person name="Zhang T."/>
            <person name="Zhang Y."/>
            <person name="Lu D."/>
            <person name="Zuo D."/>
            <person name="Du Z."/>
        </authorList>
    </citation>
    <scope>NUCLEOTIDE SEQUENCE</scope>
    <source>
        <strain evidence="9">JR1</strain>
    </source>
</reference>
<feature type="domain" description="4Fe-4S ferredoxin-type" evidence="7">
    <location>
        <begin position="77"/>
        <end position="107"/>
    </location>
</feature>
<dbReference type="InterPro" id="IPR017896">
    <property type="entry name" value="4Fe4S_Fe-S-bd"/>
</dbReference>
<organism evidence="9 10">
    <name type="scientific">Carboxylicivirga sediminis</name>
    <dbReference type="NCBI Taxonomy" id="2006564"/>
    <lineage>
        <taxon>Bacteria</taxon>
        <taxon>Pseudomonadati</taxon>
        <taxon>Bacteroidota</taxon>
        <taxon>Bacteroidia</taxon>
        <taxon>Marinilabiliales</taxon>
        <taxon>Marinilabiliaceae</taxon>
        <taxon>Carboxylicivirga</taxon>
    </lineage>
</organism>
<protein>
    <submittedName>
        <fullName evidence="9">Glycyl-radical enzyme activating protein</fullName>
    </submittedName>
</protein>
<accession>A0A941IXA1</accession>
<dbReference type="InterPro" id="IPR058240">
    <property type="entry name" value="rSAM_sf"/>
</dbReference>
<evidence type="ECO:0000313" key="9">
    <source>
        <dbReference type="EMBL" id="MBR8535845.1"/>
    </source>
</evidence>
<dbReference type="Gene3D" id="3.80.30.10">
    <property type="entry name" value="pyruvate-formate lyase- activating enzyme"/>
    <property type="match status" value="1"/>
</dbReference>
<keyword evidence="10" id="KW-1185">Reference proteome</keyword>
<dbReference type="Proteomes" id="UP000679220">
    <property type="component" value="Unassembled WGS sequence"/>
</dbReference>
<dbReference type="PROSITE" id="PS51379">
    <property type="entry name" value="4FE4S_FER_2"/>
    <property type="match status" value="2"/>
</dbReference>
<dbReference type="InterPro" id="IPR007197">
    <property type="entry name" value="rSAM"/>
</dbReference>
<feature type="domain" description="Radical SAM core" evidence="8">
    <location>
        <begin position="17"/>
        <end position="304"/>
    </location>
</feature>
<dbReference type="SFLD" id="SFLDG01118">
    <property type="entry name" value="activating_enzymes__group_2"/>
    <property type="match status" value="1"/>
</dbReference>
<dbReference type="NCBIfam" id="TIGR02494">
    <property type="entry name" value="PFLE_PFLC"/>
    <property type="match status" value="1"/>
</dbReference>
<gene>
    <name evidence="9" type="ORF">KDU71_09785</name>
</gene>
<evidence type="ECO:0000256" key="5">
    <source>
        <dbReference type="ARBA" id="ARBA00023004"/>
    </source>
</evidence>
<dbReference type="PANTHER" id="PTHR30352:SF4">
    <property type="entry name" value="PYRUVATE FORMATE-LYASE 2-ACTIVATING ENZYME"/>
    <property type="match status" value="1"/>
</dbReference>
<keyword evidence="3" id="KW-0949">S-adenosyl-L-methionine</keyword>
<evidence type="ECO:0000256" key="6">
    <source>
        <dbReference type="ARBA" id="ARBA00023014"/>
    </source>
</evidence>
<evidence type="ECO:0000259" key="8">
    <source>
        <dbReference type="PROSITE" id="PS51918"/>
    </source>
</evidence>
<keyword evidence="6" id="KW-0411">Iron-sulfur</keyword>
<comment type="cofactor">
    <cofactor evidence="1">
        <name>[4Fe-4S] cluster</name>
        <dbReference type="ChEBI" id="CHEBI:49883"/>
    </cofactor>
</comment>
<evidence type="ECO:0000313" key="10">
    <source>
        <dbReference type="Proteomes" id="UP000679220"/>
    </source>
</evidence>
<dbReference type="GO" id="GO:0046872">
    <property type="term" value="F:metal ion binding"/>
    <property type="evidence" value="ECO:0007669"/>
    <property type="project" value="UniProtKB-KW"/>
</dbReference>
<dbReference type="SUPFAM" id="SSF54862">
    <property type="entry name" value="4Fe-4S ferredoxins"/>
    <property type="match status" value="1"/>
</dbReference>
<dbReference type="Pfam" id="PF13353">
    <property type="entry name" value="Fer4_12"/>
    <property type="match status" value="1"/>
</dbReference>
<dbReference type="GO" id="GO:0051539">
    <property type="term" value="F:4 iron, 4 sulfur cluster binding"/>
    <property type="evidence" value="ECO:0007669"/>
    <property type="project" value="UniProtKB-KW"/>
</dbReference>
<dbReference type="PANTHER" id="PTHR30352">
    <property type="entry name" value="PYRUVATE FORMATE-LYASE-ACTIVATING ENZYME"/>
    <property type="match status" value="1"/>
</dbReference>
<dbReference type="GO" id="GO:0016491">
    <property type="term" value="F:oxidoreductase activity"/>
    <property type="evidence" value="ECO:0007669"/>
    <property type="project" value="InterPro"/>
</dbReference>
<dbReference type="InterPro" id="IPR012839">
    <property type="entry name" value="Organic_radical_activase"/>
</dbReference>
<dbReference type="SUPFAM" id="SSF102114">
    <property type="entry name" value="Radical SAM enzymes"/>
    <property type="match status" value="1"/>
</dbReference>
<dbReference type="PROSITE" id="PS51918">
    <property type="entry name" value="RADICAL_SAM"/>
    <property type="match status" value="1"/>
</dbReference>
<dbReference type="SFLD" id="SFLDG01066">
    <property type="entry name" value="organic_radical-activating_enz"/>
    <property type="match status" value="1"/>
</dbReference>
<keyword evidence="5" id="KW-0408">Iron</keyword>
<dbReference type="InterPro" id="IPR017900">
    <property type="entry name" value="4Fe4S_Fe_S_CS"/>
</dbReference>
<keyword evidence="4" id="KW-0479">Metal-binding</keyword>
<reference evidence="9" key="1">
    <citation type="journal article" date="2018" name="Int. J. Syst. Evol. Microbiol.">
        <title>Carboxylicivirga sediminis sp. nov., isolated from coastal sediment.</title>
        <authorList>
            <person name="Wang F.Q."/>
            <person name="Ren L.H."/>
            <person name="Zou R.J."/>
            <person name="Sun Y.Z."/>
            <person name="Liu X.J."/>
            <person name="Jiang F."/>
            <person name="Liu L.J."/>
        </authorList>
    </citation>
    <scope>NUCLEOTIDE SEQUENCE</scope>
    <source>
        <strain evidence="9">JR1</strain>
    </source>
</reference>
<evidence type="ECO:0000256" key="2">
    <source>
        <dbReference type="ARBA" id="ARBA00022485"/>
    </source>
</evidence>
<evidence type="ECO:0000256" key="4">
    <source>
        <dbReference type="ARBA" id="ARBA00022723"/>
    </source>
</evidence>
<name>A0A941IXA1_9BACT</name>
<keyword evidence="2" id="KW-0004">4Fe-4S</keyword>
<dbReference type="EMBL" id="JAGTAR010000013">
    <property type="protein sequence ID" value="MBR8535845.1"/>
    <property type="molecule type" value="Genomic_DNA"/>
</dbReference>
<dbReference type="Gene3D" id="3.30.70.20">
    <property type="match status" value="1"/>
</dbReference>
<evidence type="ECO:0000256" key="3">
    <source>
        <dbReference type="ARBA" id="ARBA00022691"/>
    </source>
</evidence>
<comment type="caution">
    <text evidence="9">The sequence shown here is derived from an EMBL/GenBank/DDBJ whole genome shotgun (WGS) entry which is preliminary data.</text>
</comment>
<feature type="domain" description="4Fe-4S ferredoxin-type" evidence="7">
    <location>
        <begin position="48"/>
        <end position="74"/>
    </location>
</feature>
<dbReference type="PROSITE" id="PS00198">
    <property type="entry name" value="4FE4S_FER_1"/>
    <property type="match status" value="2"/>
</dbReference>
<dbReference type="AlphaFoldDB" id="A0A941IXA1"/>
<dbReference type="InterPro" id="IPR040074">
    <property type="entry name" value="BssD/PflA/YjjW"/>
</dbReference>
<dbReference type="Pfam" id="PF14697">
    <property type="entry name" value="Fer4_21"/>
    <property type="match status" value="1"/>
</dbReference>
<dbReference type="SFLD" id="SFLDS00029">
    <property type="entry name" value="Radical_SAM"/>
    <property type="match status" value="1"/>
</dbReference>
<dbReference type="PIRSF" id="PIRSF000371">
    <property type="entry name" value="PFL_act_enz"/>
    <property type="match status" value="1"/>
</dbReference>
<sequence>MNELTAIVFKVESLNTHNGPGYRTVVYFKGCPLKCQWCHNPESISPQKEIWVVNKRCIGCESCVQVCPTEALSMASEGIKVDRQKCTGCQICANVCPSKAIEKLGDEYTVDQLFERIMGDKPFWDASGGGVTLTGGEPATYSRFCIELLKKCKKEGIHTAFDTSGFVSQKVMQELLPYIDLVFFDLKILIAEKAKQLTGQGTKEILASLQVVKSFIEKYGAPELQIRTPLIPDATDTQENLNAISVLLEKNLTGLFTKWELCMFNDVCEDKYIKMNQKWRYTGKKYMESDLKKMNQFQEKHSNNKIEITGFVSR</sequence>
<dbReference type="InterPro" id="IPR034457">
    <property type="entry name" value="Organic_radical-activating"/>
</dbReference>
<proteinExistence type="predicted"/>
<evidence type="ECO:0000259" key="7">
    <source>
        <dbReference type="PROSITE" id="PS51379"/>
    </source>
</evidence>